<dbReference type="STRING" id="228908.NEQ376"/>
<evidence type="ECO:0000313" key="2">
    <source>
        <dbReference type="EMBL" id="AAR39224.1"/>
    </source>
</evidence>
<dbReference type="HOGENOM" id="CLU_1529267_0_0_2"/>
<sequence length="175" mass="19786">MRAVSWVLGLVVAIVLSLISFFIVSFPLQYSGNKGLPYLLSPAEKTMQTFTLNESYCNILCIKYKAGQNVDKTLLEKCEQKYNLGCYKPNIKPIVFAKPVKNKALYCHCYVYEPNTKPSCTSFYESVKSILEGNTISVLNVEERDCNEVCVNFLKTYCETNSGDCSMANQCVYVR</sequence>
<dbReference type="EMBL" id="AE017199">
    <property type="protein sequence ID" value="AAR39224.1"/>
    <property type="molecule type" value="Genomic_DNA"/>
</dbReference>
<accession>Q74N13</accession>
<dbReference type="KEGG" id="neq:NEQ376"/>
<protein>
    <submittedName>
        <fullName evidence="2">NEQ376</fullName>
    </submittedName>
</protein>
<keyword evidence="1" id="KW-0472">Membrane</keyword>
<proteinExistence type="predicted"/>
<name>Q74N13_NANEQ</name>
<reference evidence="2 3" key="1">
    <citation type="journal article" date="2003" name="Proc. Natl. Acad. Sci. U.S.A.">
        <title>The genome of Nanoarchaeum equitans: insights into early archaeal evolution and derived parasitism.</title>
        <authorList>
            <person name="Waters E."/>
            <person name="Hohn M.J."/>
            <person name="Ahel I."/>
            <person name="Graham D.E."/>
            <person name="Adams M.D."/>
            <person name="Barnstead M."/>
            <person name="Beeson K.Y."/>
            <person name="Bibbs L."/>
            <person name="Bolanos R."/>
            <person name="Keller M."/>
            <person name="Kretz K."/>
            <person name="Lin X."/>
            <person name="Mathur E."/>
            <person name="Ni J."/>
            <person name="Podar M."/>
            <person name="Richardson T."/>
            <person name="Sutton G.G."/>
            <person name="Simon M."/>
            <person name="Soll D."/>
            <person name="Stetter K.O."/>
            <person name="Short J.M."/>
            <person name="Noordewier M."/>
        </authorList>
    </citation>
    <scope>NUCLEOTIDE SEQUENCE [LARGE SCALE GENOMIC DNA]</scope>
    <source>
        <strain evidence="2 3">Kin4-M</strain>
    </source>
</reference>
<dbReference type="Proteomes" id="UP000000578">
    <property type="component" value="Chromosome"/>
</dbReference>
<dbReference type="EnsemblBacteria" id="AAR39224">
    <property type="protein sequence ID" value="AAR39224"/>
    <property type="gene ID" value="NEQ376"/>
</dbReference>
<gene>
    <name evidence="2" type="ordered locus">NEQ376</name>
</gene>
<dbReference type="BioCyc" id="NEQU228908:GJB6-403-MONOMER"/>
<evidence type="ECO:0000313" key="3">
    <source>
        <dbReference type="Proteomes" id="UP000000578"/>
    </source>
</evidence>
<dbReference type="AlphaFoldDB" id="Q74N13"/>
<feature type="transmembrane region" description="Helical" evidence="1">
    <location>
        <begin position="6"/>
        <end position="28"/>
    </location>
</feature>
<keyword evidence="3" id="KW-1185">Reference proteome</keyword>
<evidence type="ECO:0000256" key="1">
    <source>
        <dbReference type="SAM" id="Phobius"/>
    </source>
</evidence>
<organism evidence="2 3">
    <name type="scientific">Nanoarchaeum equitans (strain Kin4-M)</name>
    <dbReference type="NCBI Taxonomy" id="228908"/>
    <lineage>
        <taxon>Archaea</taxon>
        <taxon>Nanobdellota</taxon>
        <taxon>Candidatus Nanoarchaeia</taxon>
        <taxon>Nanoarchaeales</taxon>
        <taxon>Nanoarchaeaceae</taxon>
        <taxon>Nanoarchaeum</taxon>
    </lineage>
</organism>
<keyword evidence="1" id="KW-1133">Transmembrane helix</keyword>
<keyword evidence="1" id="KW-0812">Transmembrane</keyword>